<feature type="transmembrane region" description="Helical" evidence="1">
    <location>
        <begin position="54"/>
        <end position="78"/>
    </location>
</feature>
<dbReference type="RefSeq" id="WP_011798318.1">
    <property type="nucleotide sequence ID" value="NC_008759.1"/>
</dbReference>
<name>A1VWB9_POLNA</name>
<keyword evidence="1" id="KW-1133">Transmembrane helix</keyword>
<keyword evidence="1" id="KW-0812">Transmembrane</keyword>
<dbReference type="AlphaFoldDB" id="A1VWB9"/>
<sequence length="81" mass="8966">MDELKNLESLGLVLPSPAYIIGAILFGIVGYAAFRRGRKTSTSSLTWTGVALMVYPYAVPQTWLLWVVGVALCGWLYAKWN</sequence>
<protein>
    <recommendedName>
        <fullName evidence="4">Transmembrane protein</fullName>
    </recommendedName>
</protein>
<dbReference type="Proteomes" id="UP000000644">
    <property type="component" value="Plasmid pPNAP03"/>
</dbReference>
<evidence type="ECO:0008006" key="4">
    <source>
        <dbReference type="Google" id="ProtNLM"/>
    </source>
</evidence>
<dbReference type="OrthoDB" id="5525782at2"/>
<dbReference type="HOGENOM" id="CLU_2571508_0_0_4"/>
<dbReference type="KEGG" id="pna:Pnap_4883"/>
<evidence type="ECO:0000256" key="1">
    <source>
        <dbReference type="SAM" id="Phobius"/>
    </source>
</evidence>
<keyword evidence="2" id="KW-0614">Plasmid</keyword>
<accession>A1VWB9</accession>
<keyword evidence="3" id="KW-1185">Reference proteome</keyword>
<keyword evidence="1" id="KW-0472">Membrane</keyword>
<geneLocation type="plasmid" evidence="2 3">
    <name>pPNAP03</name>
</geneLocation>
<organism evidence="2 3">
    <name type="scientific">Polaromonas naphthalenivorans (strain CJ2)</name>
    <dbReference type="NCBI Taxonomy" id="365044"/>
    <lineage>
        <taxon>Bacteria</taxon>
        <taxon>Pseudomonadati</taxon>
        <taxon>Pseudomonadota</taxon>
        <taxon>Betaproteobacteria</taxon>
        <taxon>Burkholderiales</taxon>
        <taxon>Comamonadaceae</taxon>
        <taxon>Polaromonas</taxon>
    </lineage>
</organism>
<feature type="transmembrane region" description="Helical" evidence="1">
    <location>
        <begin position="12"/>
        <end position="34"/>
    </location>
</feature>
<evidence type="ECO:0000313" key="3">
    <source>
        <dbReference type="Proteomes" id="UP000000644"/>
    </source>
</evidence>
<gene>
    <name evidence="2" type="ordered locus">Pnap_4883</name>
</gene>
<evidence type="ECO:0000313" key="2">
    <source>
        <dbReference type="EMBL" id="ABM39947.1"/>
    </source>
</evidence>
<dbReference type="EMBL" id="CP000532">
    <property type="protein sequence ID" value="ABM39947.1"/>
    <property type="molecule type" value="Genomic_DNA"/>
</dbReference>
<reference evidence="3" key="1">
    <citation type="journal article" date="2009" name="Environ. Microbiol.">
        <title>The genome of Polaromonas naphthalenivorans strain CJ2, isolated from coal tar-contaminated sediment, reveals physiological and metabolic versatility and evolution through extensive horizontal gene transfer.</title>
        <authorList>
            <person name="Yagi J.M."/>
            <person name="Sims D."/>
            <person name="Brettin T."/>
            <person name="Bruce D."/>
            <person name="Madsen E.L."/>
        </authorList>
    </citation>
    <scope>NUCLEOTIDE SEQUENCE [LARGE SCALE GENOMIC DNA]</scope>
    <source>
        <strain evidence="3">CJ2</strain>
        <plasmid evidence="3">Plasmid pPNAP03</plasmid>
    </source>
</reference>
<proteinExistence type="predicted"/>